<dbReference type="Gene3D" id="3.40.50.360">
    <property type="match status" value="1"/>
</dbReference>
<proteinExistence type="predicted"/>
<dbReference type="PANTHER" id="PTHR47307:SF1">
    <property type="entry name" value="GLUTATHIONE-REGULATED POTASSIUM-EFFLUX SYSTEM ANCILLARY PROTEIN KEFG"/>
    <property type="match status" value="1"/>
</dbReference>
<dbReference type="InterPro" id="IPR046980">
    <property type="entry name" value="KefG/KefF"/>
</dbReference>
<evidence type="ECO:0000313" key="4">
    <source>
        <dbReference type="Proteomes" id="UP000199527"/>
    </source>
</evidence>
<evidence type="ECO:0000256" key="1">
    <source>
        <dbReference type="ARBA" id="ARBA00023002"/>
    </source>
</evidence>
<gene>
    <name evidence="3" type="ORF">SAMN04488540_10321</name>
</gene>
<evidence type="ECO:0000259" key="2">
    <source>
        <dbReference type="Pfam" id="PF02525"/>
    </source>
</evidence>
<evidence type="ECO:0000313" key="3">
    <source>
        <dbReference type="EMBL" id="SDI75289.1"/>
    </source>
</evidence>
<feature type="domain" description="Flavodoxin-like fold" evidence="2">
    <location>
        <begin position="26"/>
        <end position="193"/>
    </location>
</feature>
<dbReference type="GO" id="GO:0010181">
    <property type="term" value="F:FMN binding"/>
    <property type="evidence" value="ECO:0007669"/>
    <property type="project" value="TreeGrafter"/>
</dbReference>
<keyword evidence="4" id="KW-1185">Reference proteome</keyword>
<reference evidence="4" key="1">
    <citation type="submission" date="2016-10" db="EMBL/GenBank/DDBJ databases">
        <authorList>
            <person name="Varghese N."/>
            <person name="Submissions S."/>
        </authorList>
    </citation>
    <scope>NUCLEOTIDE SEQUENCE [LARGE SCALE GENOMIC DNA]</scope>
    <source>
        <strain evidence="4">DSM 23317</strain>
    </source>
</reference>
<dbReference type="SUPFAM" id="SSF52218">
    <property type="entry name" value="Flavoproteins"/>
    <property type="match status" value="1"/>
</dbReference>
<dbReference type="EMBL" id="FNEM01000003">
    <property type="protein sequence ID" value="SDI75289.1"/>
    <property type="molecule type" value="Genomic_DNA"/>
</dbReference>
<dbReference type="InterPro" id="IPR003680">
    <property type="entry name" value="Flavodoxin_fold"/>
</dbReference>
<keyword evidence="1" id="KW-0560">Oxidoreductase</keyword>
<dbReference type="GO" id="GO:0009055">
    <property type="term" value="F:electron transfer activity"/>
    <property type="evidence" value="ECO:0007669"/>
    <property type="project" value="TreeGrafter"/>
</dbReference>
<name>A0A1G8N4T1_9GAMM</name>
<organism evidence="3 4">
    <name type="scientific">Ferrimonas sediminum</name>
    <dbReference type="NCBI Taxonomy" id="718193"/>
    <lineage>
        <taxon>Bacteria</taxon>
        <taxon>Pseudomonadati</taxon>
        <taxon>Pseudomonadota</taxon>
        <taxon>Gammaproteobacteria</taxon>
        <taxon>Alteromonadales</taxon>
        <taxon>Ferrimonadaceae</taxon>
        <taxon>Ferrimonas</taxon>
    </lineage>
</organism>
<sequence>MPVPWLPAYYRLRLPVMEELMLNQKSVLILYAHPSSHRSEINAPLFKAAEGIDGVTRVDLYRDYPDFRIDVEREQQRLRDHDVVVFLFPLFWYSTPSILKEWQDLVLEYGFAYGQGGNALHGKRLVCAVSAGGAQSAYQEQGYNHFSIRELLRPLEQTARLTGMQYLPPLVLFGARTAVEELRLQQHTERWKRMLTSLVRDDSDWPAMLPLETCNACFDDAEARP</sequence>
<dbReference type="PANTHER" id="PTHR47307">
    <property type="entry name" value="GLUTATHIONE-REGULATED POTASSIUM-EFFLUX SYSTEM ANCILLARY PROTEIN KEFG"/>
    <property type="match status" value="1"/>
</dbReference>
<dbReference type="Proteomes" id="UP000199527">
    <property type="component" value="Unassembled WGS sequence"/>
</dbReference>
<protein>
    <submittedName>
        <fullName evidence="3">Putative NADPH-quinone reductase (Modulator of drug activity B)</fullName>
    </submittedName>
</protein>
<dbReference type="Pfam" id="PF02525">
    <property type="entry name" value="Flavodoxin_2"/>
    <property type="match status" value="1"/>
</dbReference>
<dbReference type="InterPro" id="IPR029039">
    <property type="entry name" value="Flavoprotein-like_sf"/>
</dbReference>
<dbReference type="GO" id="GO:0003955">
    <property type="term" value="F:NAD(P)H dehydrogenase (quinone) activity"/>
    <property type="evidence" value="ECO:0007669"/>
    <property type="project" value="TreeGrafter"/>
</dbReference>
<dbReference type="AlphaFoldDB" id="A0A1G8N4T1"/>
<accession>A0A1G8N4T1</accession>